<reference evidence="8 9" key="1">
    <citation type="submission" date="2016-10" db="EMBL/GenBank/DDBJ databases">
        <authorList>
            <person name="de Groot N.N."/>
        </authorList>
    </citation>
    <scope>NUCLEOTIDE SEQUENCE [LARGE SCALE GENOMIC DNA]</scope>
    <source>
        <strain evidence="8 9">DSM 19548</strain>
    </source>
</reference>
<dbReference type="OrthoDB" id="9804559at2"/>
<keyword evidence="8" id="KW-0969">Cilium</keyword>
<evidence type="ECO:0000256" key="3">
    <source>
        <dbReference type="ARBA" id="ARBA00023143"/>
    </source>
</evidence>
<dbReference type="GO" id="GO:0071978">
    <property type="term" value="P:bacterial-type flagellum-dependent swarming motility"/>
    <property type="evidence" value="ECO:0007669"/>
    <property type="project" value="TreeGrafter"/>
</dbReference>
<dbReference type="InterPro" id="IPR001444">
    <property type="entry name" value="Flag_bb_rod_N"/>
</dbReference>
<evidence type="ECO:0000256" key="4">
    <source>
        <dbReference type="RuleBase" id="RU362116"/>
    </source>
</evidence>
<dbReference type="NCBIfam" id="NF009332">
    <property type="entry name" value="PRK12690.1"/>
    <property type="match status" value="1"/>
</dbReference>
<evidence type="ECO:0000259" key="5">
    <source>
        <dbReference type="Pfam" id="PF00460"/>
    </source>
</evidence>
<gene>
    <name evidence="8" type="ORF">SAMN04488094_11563</name>
</gene>
<dbReference type="InterPro" id="IPR012836">
    <property type="entry name" value="FlgF"/>
</dbReference>
<evidence type="ECO:0000259" key="6">
    <source>
        <dbReference type="Pfam" id="PF06429"/>
    </source>
</evidence>
<dbReference type="PROSITE" id="PS00588">
    <property type="entry name" value="FLAGELLA_BB_ROD"/>
    <property type="match status" value="1"/>
</dbReference>
<feature type="domain" description="Flagellar basal body rod protein N-terminal" evidence="5">
    <location>
        <begin position="8"/>
        <end position="34"/>
    </location>
</feature>
<dbReference type="STRING" id="441112.SAMN04488094_11563"/>
<evidence type="ECO:0000313" key="9">
    <source>
        <dbReference type="Proteomes" id="UP000198728"/>
    </source>
</evidence>
<dbReference type="SUPFAM" id="SSF117143">
    <property type="entry name" value="Flagellar hook protein flgE"/>
    <property type="match status" value="1"/>
</dbReference>
<keyword evidence="9" id="KW-1185">Reference proteome</keyword>
<protein>
    <recommendedName>
        <fullName evidence="4">Flagellar basal-body rod protein FlgF</fullName>
    </recommendedName>
</protein>
<dbReference type="Pfam" id="PF00460">
    <property type="entry name" value="Flg_bb_rod"/>
    <property type="match status" value="1"/>
</dbReference>
<dbReference type="Proteomes" id="UP000198728">
    <property type="component" value="Unassembled WGS sequence"/>
</dbReference>
<comment type="subcellular location">
    <subcellularLocation>
        <location evidence="1 4">Bacterial flagellum basal body</location>
    </subcellularLocation>
</comment>
<dbReference type="NCBIfam" id="TIGR03506">
    <property type="entry name" value="FlgEFG_subfam"/>
    <property type="match status" value="1"/>
</dbReference>
<dbReference type="PANTHER" id="PTHR30435">
    <property type="entry name" value="FLAGELLAR PROTEIN"/>
    <property type="match status" value="1"/>
</dbReference>
<comment type="similarity">
    <text evidence="2 4">Belongs to the flagella basal body rod proteins family.</text>
</comment>
<keyword evidence="8" id="KW-0282">Flagellum</keyword>
<dbReference type="InterPro" id="IPR037925">
    <property type="entry name" value="FlgE/F/G-like"/>
</dbReference>
<dbReference type="Pfam" id="PF06429">
    <property type="entry name" value="Flg_bbr_C"/>
    <property type="match status" value="1"/>
</dbReference>
<dbReference type="PANTHER" id="PTHR30435:SF19">
    <property type="entry name" value="FLAGELLAR BASAL-BODY ROD PROTEIN FLGG"/>
    <property type="match status" value="1"/>
</dbReference>
<dbReference type="InterPro" id="IPR019776">
    <property type="entry name" value="Flagellar_basal_body_rod_CS"/>
</dbReference>
<proteinExistence type="inferred from homology"/>
<comment type="subunit">
    <text evidence="4">The basal body constitutes a major portion of the flagellar organelle and consists of five rings (E,L,P,S, and M) mounted on a central rod. The rod consists of about 26 subunits of FlgG in the distal portion, and FlgB, FlgC and FlgF are thought to build up the proximal portion of the rod with about 6 subunits each.</text>
</comment>
<dbReference type="AlphaFoldDB" id="A0A1I1PJL7"/>
<dbReference type="NCBIfam" id="TIGR02490">
    <property type="entry name" value="flgF"/>
    <property type="match status" value="1"/>
</dbReference>
<evidence type="ECO:0000256" key="1">
    <source>
        <dbReference type="ARBA" id="ARBA00004117"/>
    </source>
</evidence>
<dbReference type="GO" id="GO:0030694">
    <property type="term" value="C:bacterial-type flagellum basal body, rod"/>
    <property type="evidence" value="ECO:0007669"/>
    <property type="project" value="UniProtKB-UniRule"/>
</dbReference>
<dbReference type="Pfam" id="PF22692">
    <property type="entry name" value="LlgE_F_G_D1"/>
    <property type="match status" value="1"/>
</dbReference>
<keyword evidence="8" id="KW-0966">Cell projection</keyword>
<dbReference type="RefSeq" id="WP_093362412.1">
    <property type="nucleotide sequence ID" value="NZ_FOLG01000015.1"/>
</dbReference>
<evidence type="ECO:0000313" key="8">
    <source>
        <dbReference type="EMBL" id="SFD10015.1"/>
    </source>
</evidence>
<name>A0A1I1PJL7_9RHOB</name>
<organism evidence="8 9">
    <name type="scientific">Tropicimonas isoalkanivorans</name>
    <dbReference type="NCBI Taxonomy" id="441112"/>
    <lineage>
        <taxon>Bacteria</taxon>
        <taxon>Pseudomonadati</taxon>
        <taxon>Pseudomonadota</taxon>
        <taxon>Alphaproteobacteria</taxon>
        <taxon>Rhodobacterales</taxon>
        <taxon>Roseobacteraceae</taxon>
        <taxon>Tropicimonas</taxon>
    </lineage>
</organism>
<keyword evidence="3 4" id="KW-0975">Bacterial flagellum</keyword>
<dbReference type="InterPro" id="IPR020013">
    <property type="entry name" value="Flagellar_FlgE/F/G"/>
</dbReference>
<feature type="domain" description="Flagellar basal-body/hook protein C-terminal" evidence="6">
    <location>
        <begin position="189"/>
        <end position="217"/>
    </location>
</feature>
<dbReference type="EMBL" id="FOLG01000015">
    <property type="protein sequence ID" value="SFD10015.1"/>
    <property type="molecule type" value="Genomic_DNA"/>
</dbReference>
<evidence type="ECO:0000256" key="2">
    <source>
        <dbReference type="ARBA" id="ARBA00009677"/>
    </source>
</evidence>
<evidence type="ECO:0000259" key="7">
    <source>
        <dbReference type="Pfam" id="PF22692"/>
    </source>
</evidence>
<sequence length="237" mass="25067">MSVGYVTLSRQTGLMREMQTIANNIANLSTTGFRREGVVFSEHIAATPGPGGSVSMAAARARHVDLSQGAVEPTGGALDLAIQGEGFFQVQTPQGMRLTRAGAFMPNEAGDLVTPEGHLVLDEGGAPVFVPPDSGSVAVAADGTLSADGRPLGRIGLFRPADPADLQYQSGSLLQVSGELEPVDDSTVRQGFLEAANVNPVREITRMIEVQRAYELGQSFSERESDRVSKVIETLTR</sequence>
<dbReference type="InterPro" id="IPR053967">
    <property type="entry name" value="LlgE_F_G-like_D1"/>
</dbReference>
<dbReference type="InterPro" id="IPR010930">
    <property type="entry name" value="Flg_bb/hook_C_dom"/>
</dbReference>
<feature type="domain" description="Flagellar hook protein FlgE/F/G-like D1" evidence="7">
    <location>
        <begin position="81"/>
        <end position="147"/>
    </location>
</feature>
<accession>A0A1I1PJL7</accession>